<organism evidence="1 2">
    <name type="scientific">Enterobacteria phage GEC-3S</name>
    <dbReference type="NCBI Taxonomy" id="1222338"/>
    <lineage>
        <taxon>Viruses</taxon>
        <taxon>Duplodnaviria</taxon>
        <taxon>Heunggongvirae</taxon>
        <taxon>Uroviricota</taxon>
        <taxon>Caudoviricetes</taxon>
        <taxon>Pantevenvirales</taxon>
        <taxon>Straboviridae</taxon>
        <taxon>Krischvirus</taxon>
        <taxon>Krischvirus gec3s</taxon>
    </lineage>
</organism>
<gene>
    <name evidence="1" type="ORF">BN201_0183</name>
</gene>
<dbReference type="EMBL" id="HE978309">
    <property type="protein sequence ID" value="CEO90786.1"/>
    <property type="molecule type" value="Genomic_DNA"/>
</dbReference>
<dbReference type="GeneID" id="23301218"/>
<keyword evidence="2" id="KW-1185">Reference proteome</keyword>
<name>A0A0B7MS30_9CAUD</name>
<evidence type="ECO:0000313" key="1">
    <source>
        <dbReference type="EMBL" id="CEO90786.1"/>
    </source>
</evidence>
<dbReference type="Proteomes" id="UP000203896">
    <property type="component" value="Segment"/>
</dbReference>
<protein>
    <submittedName>
        <fullName evidence="1">Putative baseplate hub distal subunit</fullName>
    </submittedName>
</protein>
<evidence type="ECO:0000313" key="2">
    <source>
        <dbReference type="Proteomes" id="UP000203896"/>
    </source>
</evidence>
<proteinExistence type="predicted"/>
<accession>A0A0B7MS30</accession>
<dbReference type="KEGG" id="vg:23301218"/>
<dbReference type="InterPro" id="IPR024342">
    <property type="entry name" value="Phage_T4_Gp28"/>
</dbReference>
<dbReference type="OrthoDB" id="20033at10239"/>
<dbReference type="RefSeq" id="YP_009118866.1">
    <property type="nucleotide sequence ID" value="NC_025425.1"/>
</dbReference>
<reference evidence="1 2" key="1">
    <citation type="submission" date="2012-08" db="EMBL/GenBank/DDBJ databases">
        <title>Selection and characterization of a candidate therapeutic bacteriophage that lyses the German Escherichia coli O104:H4 outbreak strain.</title>
        <authorList>
            <person name="Merabishvilli M."/>
            <person name="De Vos D."/>
            <person name="Verbeken G."/>
            <person name="Kropinski A."/>
            <person name="Vandenheuvel D."/>
            <person name="Lavigne R."/>
            <person name="Wattiau P."/>
            <person name="Mast J."/>
            <person name="Ragimbeau C."/>
            <person name="Mossong J."/>
            <person name="Scheres J."/>
            <person name="Chanishvili N."/>
            <person name="Vaneechoutte M."/>
            <person name="Pirnay J.P."/>
        </authorList>
    </citation>
    <scope>NUCLEOTIDE SEQUENCE [LARGE SCALE GENOMIC DNA]</scope>
</reference>
<sequence>MTETKPMLKFVVPVKKLDINGKHIKIPKMGIKQHRLLKDVRSCDETLKILLDSICPGLNAAESELVMLNLCAFNGKCLEEKDGLKLSDVYICTETEFTLNGKVFKFKNPMYTSDPIIDDADFLSHHYHDPSVDFHDFPAFIMDWATGLRKTIALDTPEGTIYGGINILDRLS</sequence>
<dbReference type="Pfam" id="PF11110">
    <property type="entry name" value="Phage_hub_GP28"/>
    <property type="match status" value="1"/>
</dbReference>